<feature type="transmembrane region" description="Helical" evidence="7">
    <location>
        <begin position="117"/>
        <end position="138"/>
    </location>
</feature>
<dbReference type="GO" id="GO:0140359">
    <property type="term" value="F:ABC-type transporter activity"/>
    <property type="evidence" value="ECO:0007669"/>
    <property type="project" value="InterPro"/>
</dbReference>
<sequence length="527" mass="60616">MNTNKILKKVLNPLAIISFILNILQTSLANILLGYIYMILFGKDINYLKLLIIIVIACIYFWIIIPLVGYIMENTEAKYRRLLKLNVMEHLIKARKNIENNKGLFLLQQDSEAVSSLYSWPLAIFLQAIIAGIISIIILSRYSIVMAFLILMSGVFFIIINLFFQKKLRKIMNDIREWRTERNQFLYEMSNNLRTIKMYSMEEYITNKLTDLNKNLNKYEHIYSKLKTRLGIIEGILLESFLTIIVIVYGSYLISIGKMPFNSLLMILQISTGLTFLFSSITSLYRGVQSLLLSKDKINEFICENPIVNFQIKDEDVESINIKDCTLGYDDNIILKDLNLSFDFPNNYVLSGNNGTGKSTILKSIIGVLPPSAGNIMINNYNIYKENILFTNKIGYIPQNTYIFNDTLANNVLLGREISHEILLDIFSYVGLNNYLKKINYDLNYMLNIDSIGLSEGEKKRLAIARALITNPNILLIDEFDSNLDDKSMNFLVDKLSSQYSFIMVTHNDMLKNQFNNIDLNAIAIVE</sequence>
<dbReference type="Pfam" id="PF00005">
    <property type="entry name" value="ABC_tran"/>
    <property type="match status" value="1"/>
</dbReference>
<comment type="subcellular location">
    <subcellularLocation>
        <location evidence="1">Cell membrane</location>
        <topology evidence="1">Multi-pass membrane protein</topology>
    </subcellularLocation>
</comment>
<feature type="domain" description="ABC transmembrane type-1" evidence="9">
    <location>
        <begin position="14"/>
        <end position="290"/>
    </location>
</feature>
<dbReference type="InterPro" id="IPR027417">
    <property type="entry name" value="P-loop_NTPase"/>
</dbReference>
<dbReference type="Gene3D" id="3.40.50.300">
    <property type="entry name" value="P-loop containing nucleotide triphosphate hydrolases"/>
    <property type="match status" value="1"/>
</dbReference>
<dbReference type="PROSITE" id="PS50893">
    <property type="entry name" value="ABC_TRANSPORTER_2"/>
    <property type="match status" value="1"/>
</dbReference>
<feature type="domain" description="ABC transporter" evidence="8">
    <location>
        <begin position="312"/>
        <end position="523"/>
    </location>
</feature>
<dbReference type="InterPro" id="IPR011527">
    <property type="entry name" value="ABC1_TM_dom"/>
</dbReference>
<dbReference type="Gene3D" id="1.20.1560.10">
    <property type="entry name" value="ABC transporter type 1, transmembrane domain"/>
    <property type="match status" value="1"/>
</dbReference>
<dbReference type="GO" id="GO:0005886">
    <property type="term" value="C:plasma membrane"/>
    <property type="evidence" value="ECO:0007669"/>
    <property type="project" value="UniProtKB-SubCell"/>
</dbReference>
<feature type="transmembrane region" description="Helical" evidence="7">
    <location>
        <begin position="230"/>
        <end position="252"/>
    </location>
</feature>
<dbReference type="EMBL" id="SRIB01000006">
    <property type="protein sequence ID" value="TFZ40188.1"/>
    <property type="molecule type" value="Genomic_DNA"/>
</dbReference>
<accession>A0A4Z0D417</accession>
<feature type="transmembrane region" description="Helical" evidence="7">
    <location>
        <begin position="144"/>
        <end position="164"/>
    </location>
</feature>
<dbReference type="GO" id="GO:0034040">
    <property type="term" value="F:ATPase-coupled lipid transmembrane transporter activity"/>
    <property type="evidence" value="ECO:0007669"/>
    <property type="project" value="TreeGrafter"/>
</dbReference>
<comment type="caution">
    <text evidence="10">The sequence shown here is derived from an EMBL/GenBank/DDBJ whole genome shotgun (WGS) entry which is preliminary data.</text>
</comment>
<evidence type="ECO:0000256" key="1">
    <source>
        <dbReference type="ARBA" id="ARBA00004651"/>
    </source>
</evidence>
<evidence type="ECO:0000259" key="8">
    <source>
        <dbReference type="PROSITE" id="PS50893"/>
    </source>
</evidence>
<dbReference type="InterPro" id="IPR003593">
    <property type="entry name" value="AAA+_ATPase"/>
</dbReference>
<dbReference type="PROSITE" id="PS50929">
    <property type="entry name" value="ABC_TM1F"/>
    <property type="match status" value="1"/>
</dbReference>
<keyword evidence="3" id="KW-0547">Nucleotide-binding</keyword>
<dbReference type="GO" id="GO:0005524">
    <property type="term" value="F:ATP binding"/>
    <property type="evidence" value="ECO:0007669"/>
    <property type="project" value="UniProtKB-KW"/>
</dbReference>
<reference evidence="10 11" key="1">
    <citation type="submission" date="2019-03" db="EMBL/GenBank/DDBJ databases">
        <title>Draft genome sequence data and analysis of a Fermenting Bacterium, Soehngenia longevitae strain 1933PT, isolated from petroleum reservoir in Azerbaijan.</title>
        <authorList>
            <person name="Grouzdev D.S."/>
            <person name="Bidzhieva S.K."/>
            <person name="Sokolova D.S."/>
            <person name="Tourova T.P."/>
            <person name="Poltaraus A.B."/>
            <person name="Nazina T.N."/>
        </authorList>
    </citation>
    <scope>NUCLEOTIDE SEQUENCE [LARGE SCALE GENOMIC DNA]</scope>
    <source>
        <strain evidence="10 11">1933P</strain>
    </source>
</reference>
<evidence type="ECO:0000259" key="9">
    <source>
        <dbReference type="PROSITE" id="PS50929"/>
    </source>
</evidence>
<keyword evidence="4 10" id="KW-0067">ATP-binding</keyword>
<keyword evidence="6 7" id="KW-0472">Membrane</keyword>
<organism evidence="10 11">
    <name type="scientific">Soehngenia longivitae</name>
    <dbReference type="NCBI Taxonomy" id="2562294"/>
    <lineage>
        <taxon>Bacteria</taxon>
        <taxon>Bacillati</taxon>
        <taxon>Bacillota</taxon>
        <taxon>Tissierellia</taxon>
        <taxon>Tissierellales</taxon>
        <taxon>Tissierellaceae</taxon>
        <taxon>Soehngenia</taxon>
    </lineage>
</organism>
<evidence type="ECO:0000256" key="7">
    <source>
        <dbReference type="SAM" id="Phobius"/>
    </source>
</evidence>
<dbReference type="SUPFAM" id="SSF90123">
    <property type="entry name" value="ABC transporter transmembrane region"/>
    <property type="match status" value="1"/>
</dbReference>
<keyword evidence="2 7" id="KW-0812">Transmembrane</keyword>
<dbReference type="InterPro" id="IPR039421">
    <property type="entry name" value="Type_1_exporter"/>
</dbReference>
<dbReference type="SMART" id="SM00382">
    <property type="entry name" value="AAA"/>
    <property type="match status" value="1"/>
</dbReference>
<dbReference type="OrthoDB" id="95687at2"/>
<dbReference type="InterPro" id="IPR003439">
    <property type="entry name" value="ABC_transporter-like_ATP-bd"/>
</dbReference>
<evidence type="ECO:0000256" key="2">
    <source>
        <dbReference type="ARBA" id="ARBA00022692"/>
    </source>
</evidence>
<keyword evidence="5 7" id="KW-1133">Transmembrane helix</keyword>
<dbReference type="AlphaFoldDB" id="A0A4Z0D417"/>
<evidence type="ECO:0000313" key="10">
    <source>
        <dbReference type="EMBL" id="TFZ40188.1"/>
    </source>
</evidence>
<evidence type="ECO:0000256" key="3">
    <source>
        <dbReference type="ARBA" id="ARBA00022741"/>
    </source>
</evidence>
<name>A0A4Z0D417_9FIRM</name>
<evidence type="ECO:0000256" key="6">
    <source>
        <dbReference type="ARBA" id="ARBA00023136"/>
    </source>
</evidence>
<dbReference type="PANTHER" id="PTHR24221">
    <property type="entry name" value="ATP-BINDING CASSETTE SUB-FAMILY B"/>
    <property type="match status" value="1"/>
</dbReference>
<dbReference type="SUPFAM" id="SSF52540">
    <property type="entry name" value="P-loop containing nucleoside triphosphate hydrolases"/>
    <property type="match status" value="1"/>
</dbReference>
<protein>
    <submittedName>
        <fullName evidence="10">ABC transporter ATP-binding protein</fullName>
    </submittedName>
</protein>
<keyword evidence="11" id="KW-1185">Reference proteome</keyword>
<dbReference type="RefSeq" id="WP_135270961.1">
    <property type="nucleotide sequence ID" value="NZ_SRIB01000006.1"/>
</dbReference>
<feature type="transmembrane region" description="Helical" evidence="7">
    <location>
        <begin position="50"/>
        <end position="72"/>
    </location>
</feature>
<gene>
    <name evidence="10" type="ORF">E4100_05080</name>
</gene>
<evidence type="ECO:0000256" key="4">
    <source>
        <dbReference type="ARBA" id="ARBA00022840"/>
    </source>
</evidence>
<dbReference type="Pfam" id="PF00664">
    <property type="entry name" value="ABC_membrane"/>
    <property type="match status" value="1"/>
</dbReference>
<evidence type="ECO:0000256" key="5">
    <source>
        <dbReference type="ARBA" id="ARBA00022989"/>
    </source>
</evidence>
<proteinExistence type="predicted"/>
<dbReference type="Proteomes" id="UP000298381">
    <property type="component" value="Unassembled WGS sequence"/>
</dbReference>
<feature type="transmembrane region" description="Helical" evidence="7">
    <location>
        <begin position="12"/>
        <end position="38"/>
    </location>
</feature>
<dbReference type="InterPro" id="IPR036640">
    <property type="entry name" value="ABC1_TM_sf"/>
</dbReference>
<dbReference type="PANTHER" id="PTHR24221:SF654">
    <property type="entry name" value="ATP-BINDING CASSETTE SUB-FAMILY B MEMBER 6"/>
    <property type="match status" value="1"/>
</dbReference>
<evidence type="ECO:0000313" key="11">
    <source>
        <dbReference type="Proteomes" id="UP000298381"/>
    </source>
</evidence>
<dbReference type="GO" id="GO:0016887">
    <property type="term" value="F:ATP hydrolysis activity"/>
    <property type="evidence" value="ECO:0007669"/>
    <property type="project" value="InterPro"/>
</dbReference>